<proteinExistence type="predicted"/>
<reference evidence="1 2" key="1">
    <citation type="submission" date="2024-01" db="EMBL/GenBank/DDBJ databases">
        <title>Genome assemblies of Stephania.</title>
        <authorList>
            <person name="Yang L."/>
        </authorList>
    </citation>
    <scope>NUCLEOTIDE SEQUENCE [LARGE SCALE GENOMIC DNA]</scope>
    <source>
        <strain evidence="1">QJT</strain>
        <tissue evidence="1">Leaf</tissue>
    </source>
</reference>
<evidence type="ECO:0000313" key="2">
    <source>
        <dbReference type="Proteomes" id="UP001417504"/>
    </source>
</evidence>
<organism evidence="1 2">
    <name type="scientific">Stephania japonica</name>
    <dbReference type="NCBI Taxonomy" id="461633"/>
    <lineage>
        <taxon>Eukaryota</taxon>
        <taxon>Viridiplantae</taxon>
        <taxon>Streptophyta</taxon>
        <taxon>Embryophyta</taxon>
        <taxon>Tracheophyta</taxon>
        <taxon>Spermatophyta</taxon>
        <taxon>Magnoliopsida</taxon>
        <taxon>Ranunculales</taxon>
        <taxon>Menispermaceae</taxon>
        <taxon>Menispermoideae</taxon>
        <taxon>Cissampelideae</taxon>
        <taxon>Stephania</taxon>
    </lineage>
</organism>
<dbReference type="Proteomes" id="UP001417504">
    <property type="component" value="Unassembled WGS sequence"/>
</dbReference>
<evidence type="ECO:0000313" key="1">
    <source>
        <dbReference type="EMBL" id="KAK9109612.1"/>
    </source>
</evidence>
<accession>A0AAP0NII0</accession>
<sequence length="50" mass="5999">MPLDERIVGYLNQVEFYRTTRIGFIGIDWDLITALVEKWRPEIHVSFSSW</sequence>
<dbReference type="AlphaFoldDB" id="A0AAP0NII0"/>
<gene>
    <name evidence="1" type="ORF">Sjap_017672</name>
</gene>
<evidence type="ECO:0008006" key="3">
    <source>
        <dbReference type="Google" id="ProtNLM"/>
    </source>
</evidence>
<protein>
    <recommendedName>
        <fullName evidence="3">Aminotransferase-like plant mobile domain-containing protein</fullName>
    </recommendedName>
</protein>
<dbReference type="EMBL" id="JBBNAE010000007">
    <property type="protein sequence ID" value="KAK9109612.1"/>
    <property type="molecule type" value="Genomic_DNA"/>
</dbReference>
<comment type="caution">
    <text evidence="1">The sequence shown here is derived from an EMBL/GenBank/DDBJ whole genome shotgun (WGS) entry which is preliminary data.</text>
</comment>
<name>A0AAP0NII0_9MAGN</name>
<keyword evidence="2" id="KW-1185">Reference proteome</keyword>